<dbReference type="InterPro" id="IPR001494">
    <property type="entry name" value="Importin-beta_N"/>
</dbReference>
<keyword evidence="8" id="KW-0539">Nucleus</keyword>
<evidence type="ECO:0000313" key="14">
    <source>
        <dbReference type="Proteomes" id="UP000887567"/>
    </source>
</evidence>
<evidence type="ECO:0000256" key="1">
    <source>
        <dbReference type="ARBA" id="ARBA00004259"/>
    </source>
</evidence>
<evidence type="ECO:0000256" key="4">
    <source>
        <dbReference type="ARBA" id="ARBA00022490"/>
    </source>
</evidence>
<dbReference type="RefSeq" id="XP_020909780.1">
    <property type="nucleotide sequence ID" value="XM_021054121.2"/>
</dbReference>
<dbReference type="InterPro" id="IPR051345">
    <property type="entry name" value="Importin_beta-like_NTR"/>
</dbReference>
<evidence type="ECO:0000256" key="6">
    <source>
        <dbReference type="ARBA" id="ARBA00022927"/>
    </source>
</evidence>
<dbReference type="InterPro" id="IPR011989">
    <property type="entry name" value="ARM-like"/>
</dbReference>
<keyword evidence="7" id="KW-0007">Acetylation</keyword>
<comment type="subcellular location">
    <subcellularLocation>
        <location evidence="2">Cytoplasm</location>
    </subcellularLocation>
    <subcellularLocation>
        <location evidence="1">Nucleus envelope</location>
    </subcellularLocation>
</comment>
<evidence type="ECO:0000256" key="5">
    <source>
        <dbReference type="ARBA" id="ARBA00022553"/>
    </source>
</evidence>
<comment type="subunit">
    <text evidence="10">Interacts with (GTP-bound) Ran. Interacts with (phosphorylated) SFRS1 and SFRS2; leading to their nuclear import. Interacts with NUP62. Interacts with RBM4. Interacts with CPSF6, promoting its nuclear import.</text>
</comment>
<dbReference type="Pfam" id="PF24139">
    <property type="entry name" value="TPR_TNPO3_IPO13_4th"/>
    <property type="match status" value="1"/>
</dbReference>
<keyword evidence="6" id="KW-0653">Protein transport</keyword>
<dbReference type="InterPro" id="IPR057941">
    <property type="entry name" value="TPR_TNPO3_IPO13_2nd"/>
</dbReference>
<evidence type="ECO:0000313" key="13">
    <source>
        <dbReference type="EnsemblMetazoa" id="XP_020909780.1"/>
    </source>
</evidence>
<dbReference type="GO" id="GO:0005635">
    <property type="term" value="C:nuclear envelope"/>
    <property type="evidence" value="ECO:0007669"/>
    <property type="project" value="UniProtKB-SubCell"/>
</dbReference>
<organism evidence="13 14">
    <name type="scientific">Exaiptasia diaphana</name>
    <name type="common">Tropical sea anemone</name>
    <name type="synonym">Aiptasia pulchella</name>
    <dbReference type="NCBI Taxonomy" id="2652724"/>
    <lineage>
        <taxon>Eukaryota</taxon>
        <taxon>Metazoa</taxon>
        <taxon>Cnidaria</taxon>
        <taxon>Anthozoa</taxon>
        <taxon>Hexacorallia</taxon>
        <taxon>Actiniaria</taxon>
        <taxon>Aiptasiidae</taxon>
        <taxon>Exaiptasia</taxon>
    </lineage>
</organism>
<keyword evidence="5" id="KW-0597">Phosphoprotein</keyword>
<dbReference type="AlphaFoldDB" id="A0A913XVF5"/>
<feature type="domain" description="Importin N-terminal" evidence="12">
    <location>
        <begin position="28"/>
        <end position="94"/>
    </location>
</feature>
<dbReference type="PANTHER" id="PTHR12363">
    <property type="entry name" value="TRANSPORTIN 3 AND IMPORTIN 13"/>
    <property type="match status" value="1"/>
</dbReference>
<dbReference type="Pfam" id="PF24140">
    <property type="entry name" value="TPR_TNPO3_IPO13_3rd"/>
    <property type="match status" value="1"/>
</dbReference>
<keyword evidence="14" id="KW-1185">Reference proteome</keyword>
<keyword evidence="3" id="KW-0813">Transport</keyword>
<comment type="function">
    <text evidence="9">Importin, which transports target proteins into the nucleus. Specifically mediates the nuclear import of splicing factor serine/arginine (SR) proteins, such as RBM4, SFRS1 and SFRS2, by recognizing phosphorylated SR domains. Also mediates the nuclear import of serine/arginine (SR) protein CPSF6, independently of CPSF6 phosphorylation. The nuclear import process is regulated by the small GTPase Ran that partitions between cytoplasm and nucleus in the predominantly GDP- and GTP-bound form, respectively. Importin associates with target cargo proteins in the cytoplasm, and the competitive binding of GTP-bound Ran induces the release of cargos in the nucleus.</text>
</comment>
<dbReference type="InterPro" id="IPR058537">
    <property type="entry name" value="TPR_TNPO3_IPO13_4th"/>
</dbReference>
<dbReference type="InterPro" id="IPR057942">
    <property type="entry name" value="TPR_TNPO3_IPO13_3rd"/>
</dbReference>
<dbReference type="GO" id="GO:0005737">
    <property type="term" value="C:cytoplasm"/>
    <property type="evidence" value="ECO:0007669"/>
    <property type="project" value="UniProtKB-SubCell"/>
</dbReference>
<dbReference type="Proteomes" id="UP000887567">
    <property type="component" value="Unplaced"/>
</dbReference>
<evidence type="ECO:0000256" key="2">
    <source>
        <dbReference type="ARBA" id="ARBA00004496"/>
    </source>
</evidence>
<sequence>MEKPSVEQVQSVINTLYSNPDPHSKEKASEWLGNLQRSMHAWEIADNLLMMNINIETTYFAAQTMRTKIQYCISELQHHQYESLKDSIINHLSNLHSISQPVVTQLCLALADLAVQMPQWTDVVSSLYQRFGSSLESLPILLEILTVLPEEVDSHHLRVGANRREGVLNDLRGSANTTLYLLSTCLEKCPASEKIRVKIFRCAGSWILLGAFPPIEIANSKLLSTTFEILSNPTSNVSDTLHEAAADFICNALYTSEDIAKHQPLAEALFKQVMLLPPAYEAAINEEDFDRSLNLCRVFTEMGESFLEQIVHTPGKSLGDLQTLNFLLTCVQHNQYEIAEVTFNFWYRLSESIFKLQNENQVAIFKPYFEKLIAALSLHCRMEPDHEGIPGDDNEFGEFRERVADLIKDCVFIVGSTSCFQQMYLSLVNQSSQSWEISEAILFVMATIARSVSLDSELVSQFLPVLLNLPTNVHIAVKYTSIRVIGELAEWIEKHPDFIDPLMQFLLTSVQTHGLSSICASAIESICLSCHKEMGRHFDVLAQVVAATDSLSISGEATLGMIKGVSKILEGVTADKVTDGFRRLCSTQVNALSQIVNAQGTSPDPTLWLDRLAAVFRFTEHKVEEGKAHPCQEVIEEVWPIISSVCDKYQMDNRIIERCCRCIRFAIRCIGKSARNLLTPLVPQMVRIYEAHRHSCFLYLASILVDEYGDEQVCIPGLLEMTKAMSLQTLQLLSGAQGLVNHPDTIDDLYRLSSRCLQKFPLMFLQCNIAVPAIQCAIAASTLQHREANASVMKFLKEMIHAGTKNTKNHHDCVNLVHQILSTHGQELTKGLINACAGGIPTYMVPEVADVIWELLCFSKQDALDWVGQALHSLPTQAAPGHIVATREQLQQFHQSISSARSQNAVWKAAKVFSRLFM</sequence>
<dbReference type="Pfam" id="PF08389">
    <property type="entry name" value="Xpo1"/>
    <property type="match status" value="1"/>
</dbReference>
<dbReference type="PANTHER" id="PTHR12363:SF42">
    <property type="entry name" value="TRANSPORTIN-3"/>
    <property type="match status" value="1"/>
</dbReference>
<dbReference type="OMA" id="LECITSW"/>
<dbReference type="SUPFAM" id="SSF48371">
    <property type="entry name" value="ARM repeat"/>
    <property type="match status" value="1"/>
</dbReference>
<dbReference type="GeneID" id="110247665"/>
<dbReference type="KEGG" id="epa:110247665"/>
<dbReference type="InterPro" id="IPR016024">
    <property type="entry name" value="ARM-type_fold"/>
</dbReference>
<dbReference type="GO" id="GO:0031267">
    <property type="term" value="F:small GTPase binding"/>
    <property type="evidence" value="ECO:0007669"/>
    <property type="project" value="InterPro"/>
</dbReference>
<dbReference type="EnsemblMetazoa" id="XM_021054121.2">
    <property type="protein sequence ID" value="XP_020909780.1"/>
    <property type="gene ID" value="LOC110247665"/>
</dbReference>
<dbReference type="FunFam" id="1.25.10.10:FF:000079">
    <property type="entry name" value="transportin-3 isoform X1"/>
    <property type="match status" value="1"/>
</dbReference>
<evidence type="ECO:0000259" key="12">
    <source>
        <dbReference type="SMART" id="SM00913"/>
    </source>
</evidence>
<dbReference type="SMART" id="SM00913">
    <property type="entry name" value="IBN_N"/>
    <property type="match status" value="1"/>
</dbReference>
<evidence type="ECO:0000256" key="8">
    <source>
        <dbReference type="ARBA" id="ARBA00023242"/>
    </source>
</evidence>
<name>A0A913XVF5_EXADI</name>
<dbReference type="Pfam" id="PF24138">
    <property type="entry name" value="TPR_TNPO3_IPO13_2nd"/>
    <property type="match status" value="1"/>
</dbReference>
<evidence type="ECO:0000256" key="10">
    <source>
        <dbReference type="ARBA" id="ARBA00063116"/>
    </source>
</evidence>
<evidence type="ECO:0000256" key="11">
    <source>
        <dbReference type="ARBA" id="ARBA00067328"/>
    </source>
</evidence>
<dbReference type="InterPro" id="IPR013598">
    <property type="entry name" value="Exportin-1/Importin-b-like"/>
</dbReference>
<dbReference type="Gene3D" id="1.25.10.10">
    <property type="entry name" value="Leucine-rich Repeat Variant"/>
    <property type="match status" value="1"/>
</dbReference>
<keyword evidence="4" id="KW-0963">Cytoplasm</keyword>
<accession>A0A913XVF5</accession>
<evidence type="ECO:0000256" key="7">
    <source>
        <dbReference type="ARBA" id="ARBA00022990"/>
    </source>
</evidence>
<proteinExistence type="predicted"/>
<dbReference type="OrthoDB" id="435593at2759"/>
<evidence type="ECO:0000256" key="3">
    <source>
        <dbReference type="ARBA" id="ARBA00022448"/>
    </source>
</evidence>
<protein>
    <recommendedName>
        <fullName evidence="11">Transportin-3</fullName>
    </recommendedName>
</protein>
<evidence type="ECO:0000256" key="9">
    <source>
        <dbReference type="ARBA" id="ARBA00060097"/>
    </source>
</evidence>
<reference evidence="13" key="1">
    <citation type="submission" date="2022-11" db="UniProtKB">
        <authorList>
            <consortium name="EnsemblMetazoa"/>
        </authorList>
    </citation>
    <scope>IDENTIFICATION</scope>
</reference>
<dbReference type="GO" id="GO:0006606">
    <property type="term" value="P:protein import into nucleus"/>
    <property type="evidence" value="ECO:0007669"/>
    <property type="project" value="TreeGrafter"/>
</dbReference>